<sequence>MVSSLFLLTGLSCLVSAACHPGTWDGEVIMNENGAELPDLSGEWAEGEGSFQLRIFQPAEEPAAAPNSSYARLLANGHVLEVCKLEPIFSYETRERLRTTIRCARSAHGWRGTQERQGIVLNASHVAWSDGCWMKNGPGETLGRFTTPRIHKVHVVFMNHYDVGYTDFLNGVDNTYMHKYFPLAAATAEKMRASGQNFTYTTHPWLMQRFLACPCPAQSCLARTLNNTMEPPLTCPSTVEVENFSAAAKAGGIAWNAAPFNIQPENMSPELFRAGFDLTRRMDQRFGHQTRTMSIRDVIYVTRAVLPHLAEYNITGLTIGSNGADFPPQVPKLHRWVDEATRKDILVAYHPYGYGGYGLKDCAEAPNGIALCTEFRTDNTGPPAGVSEVTGILDSVRKEYPGATVLASTFDAFFEDVQPVRQQLPVISLEVGDTWVYGNPSDPLKMAQYRAIQRAWVKCMQHEPRCQASDPAIQNMTFFLLKAPEHTWGTPGISGWGSGGDYNTTRFRKDINNQSFMKAAESWAEQRLFNELAVRSLEESSHPLGPLAREELTMLEEVQEPSLEQLLEVSGDALITFSSGTQMQLGADGSIVLLRFPGAEDLASTSAPMASFSYQTFNDSEWQPFTYAYLNDHQMQRGFCKPGSNNFTESAIWKPQLEKLFVSGSSSAASFILAQMHLPDKPQKAYGAPSKIYLKITATSSAADLTFTTIGKQPTMIGESSSVSFVPAAQLPLHGSAWRLMKLGQEIDPEGVLDGGNQFTHGVWGGASVRTSHGVLKLDSLDAINMNPITPDFPVGNPLPASYQESVARAGKGLSRLAPGSIKGMAVNLHNNLWNTNYALFYPYYDACHHIRSGLSPAKSGFFQSCLGGCWAESGFPCHVSF</sequence>
<name>A0ABP0T0E5_9DINO</name>
<organism evidence="2 3">
    <name type="scientific">Durusdinium trenchii</name>
    <dbReference type="NCBI Taxonomy" id="1381693"/>
    <lineage>
        <taxon>Eukaryota</taxon>
        <taxon>Sar</taxon>
        <taxon>Alveolata</taxon>
        <taxon>Dinophyceae</taxon>
        <taxon>Suessiales</taxon>
        <taxon>Symbiodiniaceae</taxon>
        <taxon>Durusdinium</taxon>
    </lineage>
</organism>
<dbReference type="Proteomes" id="UP001642484">
    <property type="component" value="Unassembled WGS sequence"/>
</dbReference>
<evidence type="ECO:0000313" key="3">
    <source>
        <dbReference type="Proteomes" id="UP001642484"/>
    </source>
</evidence>
<comment type="caution">
    <text evidence="2">The sequence shown here is derived from an EMBL/GenBank/DDBJ whole genome shotgun (WGS) entry which is preliminary data.</text>
</comment>
<keyword evidence="3" id="KW-1185">Reference proteome</keyword>
<feature type="chain" id="PRO_5046259676" evidence="1">
    <location>
        <begin position="18"/>
        <end position="882"/>
    </location>
</feature>
<evidence type="ECO:0000313" key="2">
    <source>
        <dbReference type="EMBL" id="CAK9117920.1"/>
    </source>
</evidence>
<accession>A0ABP0T0E5</accession>
<reference evidence="2 3" key="1">
    <citation type="submission" date="2024-02" db="EMBL/GenBank/DDBJ databases">
        <authorList>
            <person name="Chen Y."/>
            <person name="Shah S."/>
            <person name="Dougan E. K."/>
            <person name="Thang M."/>
            <person name="Chan C."/>
        </authorList>
    </citation>
    <scope>NUCLEOTIDE SEQUENCE [LARGE SCALE GENOMIC DNA]</scope>
</reference>
<gene>
    <name evidence="2" type="ORF">CCMP2556_LOCUS55136</name>
</gene>
<dbReference type="InterPro" id="IPR032482">
    <property type="entry name" value="DUF5054"/>
</dbReference>
<keyword evidence="1" id="KW-0732">Signal</keyword>
<dbReference type="EMBL" id="CAXAMN010028850">
    <property type="protein sequence ID" value="CAK9117920.1"/>
    <property type="molecule type" value="Genomic_DNA"/>
</dbReference>
<evidence type="ECO:0000256" key="1">
    <source>
        <dbReference type="SAM" id="SignalP"/>
    </source>
</evidence>
<feature type="signal peptide" evidence="1">
    <location>
        <begin position="1"/>
        <end position="17"/>
    </location>
</feature>
<proteinExistence type="predicted"/>
<protein>
    <submittedName>
        <fullName evidence="2">Uncharacterized protein</fullName>
    </submittedName>
</protein>
<dbReference type="Pfam" id="PF16477">
    <property type="entry name" value="DUF5054"/>
    <property type="match status" value="1"/>
</dbReference>